<evidence type="ECO:0000256" key="1">
    <source>
        <dbReference type="SAM" id="MobiDB-lite"/>
    </source>
</evidence>
<dbReference type="EMBL" id="GBXM01038581">
    <property type="protein sequence ID" value="JAH69996.1"/>
    <property type="molecule type" value="Transcribed_RNA"/>
</dbReference>
<evidence type="ECO:0000313" key="2">
    <source>
        <dbReference type="EMBL" id="JAH69996.1"/>
    </source>
</evidence>
<organism evidence="2">
    <name type="scientific">Anguilla anguilla</name>
    <name type="common">European freshwater eel</name>
    <name type="synonym">Muraena anguilla</name>
    <dbReference type="NCBI Taxonomy" id="7936"/>
    <lineage>
        <taxon>Eukaryota</taxon>
        <taxon>Metazoa</taxon>
        <taxon>Chordata</taxon>
        <taxon>Craniata</taxon>
        <taxon>Vertebrata</taxon>
        <taxon>Euteleostomi</taxon>
        <taxon>Actinopterygii</taxon>
        <taxon>Neopterygii</taxon>
        <taxon>Teleostei</taxon>
        <taxon>Anguilliformes</taxon>
        <taxon>Anguillidae</taxon>
        <taxon>Anguilla</taxon>
    </lineage>
</organism>
<protein>
    <submittedName>
        <fullName evidence="2">Uncharacterized protein</fullName>
    </submittedName>
</protein>
<reference evidence="2" key="2">
    <citation type="journal article" date="2015" name="Fish Shellfish Immunol.">
        <title>Early steps in the European eel (Anguilla anguilla)-Vibrio vulnificus interaction in the gills: Role of the RtxA13 toxin.</title>
        <authorList>
            <person name="Callol A."/>
            <person name="Pajuelo D."/>
            <person name="Ebbesson L."/>
            <person name="Teles M."/>
            <person name="MacKenzie S."/>
            <person name="Amaro C."/>
        </authorList>
    </citation>
    <scope>NUCLEOTIDE SEQUENCE</scope>
</reference>
<proteinExistence type="predicted"/>
<dbReference type="AlphaFoldDB" id="A0A0E9UW76"/>
<sequence>MFSTASGMIKEEEEKRQKKANALHGGDDCYYH</sequence>
<reference evidence="2" key="1">
    <citation type="submission" date="2014-11" db="EMBL/GenBank/DDBJ databases">
        <authorList>
            <person name="Amaro Gonzalez C."/>
        </authorList>
    </citation>
    <scope>NUCLEOTIDE SEQUENCE</scope>
</reference>
<name>A0A0E9UW76_ANGAN</name>
<feature type="region of interest" description="Disordered" evidence="1">
    <location>
        <begin position="1"/>
        <end position="32"/>
    </location>
</feature>
<accession>A0A0E9UW76</accession>